<dbReference type="RefSeq" id="WP_252694873.1">
    <property type="nucleotide sequence ID" value="NZ_JAMXHU010000006.1"/>
</dbReference>
<evidence type="ECO:0000256" key="1">
    <source>
        <dbReference type="SAM" id="Phobius"/>
    </source>
</evidence>
<comment type="caution">
    <text evidence="2">The sequence shown here is derived from an EMBL/GenBank/DDBJ whole genome shotgun (WGS) entry which is preliminary data.</text>
</comment>
<evidence type="ECO:0008006" key="4">
    <source>
        <dbReference type="Google" id="ProtNLM"/>
    </source>
</evidence>
<keyword evidence="1" id="KW-1133">Transmembrane helix</keyword>
<evidence type="ECO:0000313" key="2">
    <source>
        <dbReference type="EMBL" id="MCT7314082.1"/>
    </source>
</evidence>
<reference evidence="2 3" key="1">
    <citation type="journal article" date="2023" name="Front. Microbiol.">
        <title>Ralstonia chuxiongensis sp. nov., Ralstonia mojiangensis sp. nov., and Ralstonia soli sp. nov., isolated from tobacco fields, are three novel species in the family Burkholderiaceae.</title>
        <authorList>
            <person name="Lu C.H."/>
            <person name="Zhang Y.Y."/>
            <person name="Jiang N."/>
            <person name="Chen W."/>
            <person name="Shao X."/>
            <person name="Zhao Z.M."/>
            <person name="Lu W.L."/>
            <person name="Hu X."/>
            <person name="Xi Y.X."/>
            <person name="Zou S.Y."/>
            <person name="Wei Q.J."/>
            <person name="Lin Z.L."/>
            <person name="Gong L."/>
            <person name="Gai X.T."/>
            <person name="Zhang L.Q."/>
            <person name="Li J.Y."/>
            <person name="Jin Y."/>
            <person name="Xia Z.Y."/>
        </authorList>
    </citation>
    <scope>NUCLEOTIDE SEQUENCE [LARGE SCALE GENOMIC DNA]</scope>
    <source>
        <strain evidence="2 3">22TCJT01-1</strain>
    </source>
</reference>
<evidence type="ECO:0000313" key="3">
    <source>
        <dbReference type="Proteomes" id="UP001164420"/>
    </source>
</evidence>
<keyword evidence="3" id="KW-1185">Reference proteome</keyword>
<organism evidence="2 3">
    <name type="scientific">Ralstonia mojiangensis</name>
    <dbReference type="NCBI Taxonomy" id="2953895"/>
    <lineage>
        <taxon>Bacteria</taxon>
        <taxon>Pseudomonadati</taxon>
        <taxon>Pseudomonadota</taxon>
        <taxon>Betaproteobacteria</taxon>
        <taxon>Burkholderiales</taxon>
        <taxon>Burkholderiaceae</taxon>
        <taxon>Ralstonia</taxon>
    </lineage>
</organism>
<gene>
    <name evidence="2" type="ORF">N5J06_24200</name>
</gene>
<dbReference type="Proteomes" id="UP001164420">
    <property type="component" value="Unassembled WGS sequence"/>
</dbReference>
<name>A0ABT2LFA7_9RALS</name>
<protein>
    <recommendedName>
        <fullName evidence="4">Transmembrane protein</fullName>
    </recommendedName>
</protein>
<proteinExistence type="predicted"/>
<keyword evidence="1" id="KW-0812">Transmembrane</keyword>
<feature type="transmembrane region" description="Helical" evidence="1">
    <location>
        <begin position="7"/>
        <end position="24"/>
    </location>
</feature>
<keyword evidence="1" id="KW-0472">Membrane</keyword>
<sequence length="144" mass="16151">MSIASKIACLLLGILIGGIGLHLLEENKMPRVHKLQFPLALSGGSQSGPISILPKGTSLYYDQAFPEGFVRYKVYVNIEGIKLDSQEVTEKFWIDPLTAFPFDKDSLQKLLRDYPLTKEDLASILRSGHISKQEIRDLLTEFSQ</sequence>
<accession>A0ABT2LFA7</accession>
<dbReference type="EMBL" id="JAOCQI010000004">
    <property type="protein sequence ID" value="MCT7314082.1"/>
    <property type="molecule type" value="Genomic_DNA"/>
</dbReference>